<protein>
    <recommendedName>
        <fullName evidence="1">Ig-like domain-containing protein</fullName>
    </recommendedName>
</protein>
<dbReference type="SUPFAM" id="SSF48726">
    <property type="entry name" value="Immunoglobulin"/>
    <property type="match status" value="1"/>
</dbReference>
<dbReference type="PROSITE" id="PS50835">
    <property type="entry name" value="IG_LIKE"/>
    <property type="match status" value="1"/>
</dbReference>
<dbReference type="InterPro" id="IPR007110">
    <property type="entry name" value="Ig-like_dom"/>
</dbReference>
<dbReference type="EMBL" id="OU900096">
    <property type="protein sequence ID" value="CAG9860256.1"/>
    <property type="molecule type" value="Genomic_DNA"/>
</dbReference>
<organism evidence="2 3">
    <name type="scientific">Phyllotreta striolata</name>
    <name type="common">Striped flea beetle</name>
    <name type="synonym">Crioceris striolata</name>
    <dbReference type="NCBI Taxonomy" id="444603"/>
    <lineage>
        <taxon>Eukaryota</taxon>
        <taxon>Metazoa</taxon>
        <taxon>Ecdysozoa</taxon>
        <taxon>Arthropoda</taxon>
        <taxon>Hexapoda</taxon>
        <taxon>Insecta</taxon>
        <taxon>Pterygota</taxon>
        <taxon>Neoptera</taxon>
        <taxon>Endopterygota</taxon>
        <taxon>Coleoptera</taxon>
        <taxon>Polyphaga</taxon>
        <taxon>Cucujiformia</taxon>
        <taxon>Chrysomeloidea</taxon>
        <taxon>Chrysomelidae</taxon>
        <taxon>Galerucinae</taxon>
        <taxon>Alticini</taxon>
        <taxon>Phyllotreta</taxon>
    </lineage>
</organism>
<dbReference type="OrthoDB" id="6478865at2759"/>
<keyword evidence="3" id="KW-1185">Reference proteome</keyword>
<dbReference type="PANTHER" id="PTHR21261">
    <property type="entry name" value="BEAT PROTEIN"/>
    <property type="match status" value="1"/>
</dbReference>
<dbReference type="AlphaFoldDB" id="A0A9N9TQC3"/>
<evidence type="ECO:0000313" key="3">
    <source>
        <dbReference type="Proteomes" id="UP001153712"/>
    </source>
</evidence>
<gene>
    <name evidence="2" type="ORF">PHYEVI_LOCUS6612</name>
</gene>
<dbReference type="InterPro" id="IPR013783">
    <property type="entry name" value="Ig-like_fold"/>
</dbReference>
<reference evidence="2" key="1">
    <citation type="submission" date="2022-01" db="EMBL/GenBank/DDBJ databases">
        <authorList>
            <person name="King R."/>
        </authorList>
    </citation>
    <scope>NUCLEOTIDE SEQUENCE</scope>
</reference>
<dbReference type="Proteomes" id="UP001153712">
    <property type="component" value="Chromosome 3"/>
</dbReference>
<dbReference type="Gene3D" id="2.60.40.10">
    <property type="entry name" value="Immunoglobulins"/>
    <property type="match status" value="1"/>
</dbReference>
<proteinExistence type="predicted"/>
<name>A0A9N9TQC3_PHYSR</name>
<dbReference type="InterPro" id="IPR036179">
    <property type="entry name" value="Ig-like_dom_sf"/>
</dbReference>
<accession>A0A9N9TQC3</accession>
<feature type="domain" description="Ig-like" evidence="1">
    <location>
        <begin position="12"/>
        <end position="127"/>
    </location>
</feature>
<evidence type="ECO:0000313" key="2">
    <source>
        <dbReference type="EMBL" id="CAG9860256.1"/>
    </source>
</evidence>
<dbReference type="PANTHER" id="PTHR21261:SF2">
    <property type="entry name" value="GH04238P-RELATED"/>
    <property type="match status" value="1"/>
</dbReference>
<sequence length="186" mass="20996">MSPQAQPGTRKPLINSAGGVKINRLEVPEVIRHGNPVILDCDFTLDDNEQDLVVKWFFNKALVYQWIPSTKKRPQGLGILKDRLNLEYAASVDANSIHRALHILKAGPDLSGEYTCSVSTLQSEDIETKSMLVLGSFSFTTSKLWKQNTALQFIKYLFANQPDTLRIYKRPFSHPLFSILDTFVSL</sequence>
<evidence type="ECO:0000259" key="1">
    <source>
        <dbReference type="PROSITE" id="PS50835"/>
    </source>
</evidence>